<protein>
    <recommendedName>
        <fullName evidence="2">Capsid protein</fullName>
    </recommendedName>
</protein>
<accession>A0A0F9RRW6</accession>
<organism evidence="1">
    <name type="scientific">marine sediment metagenome</name>
    <dbReference type="NCBI Taxonomy" id="412755"/>
    <lineage>
        <taxon>unclassified sequences</taxon>
        <taxon>metagenomes</taxon>
        <taxon>ecological metagenomes</taxon>
    </lineage>
</organism>
<evidence type="ECO:0000313" key="1">
    <source>
        <dbReference type="EMBL" id="KKN52582.1"/>
    </source>
</evidence>
<dbReference type="InterPro" id="IPR049718">
    <property type="entry name" value="AKO59007-like"/>
</dbReference>
<reference evidence="1" key="1">
    <citation type="journal article" date="2015" name="Nature">
        <title>Complex archaea that bridge the gap between prokaryotes and eukaryotes.</title>
        <authorList>
            <person name="Spang A."/>
            <person name="Saw J.H."/>
            <person name="Jorgensen S.L."/>
            <person name="Zaremba-Niedzwiedzka K."/>
            <person name="Martijn J."/>
            <person name="Lind A.E."/>
            <person name="van Eijk R."/>
            <person name="Schleper C."/>
            <person name="Guy L."/>
            <person name="Ettema T.J."/>
        </authorList>
    </citation>
    <scope>NUCLEOTIDE SEQUENCE</scope>
</reference>
<name>A0A0F9RRW6_9ZZZZ</name>
<dbReference type="EMBL" id="LAZR01001013">
    <property type="protein sequence ID" value="KKN52582.1"/>
    <property type="molecule type" value="Genomic_DNA"/>
</dbReference>
<comment type="caution">
    <text evidence="1">The sequence shown here is derived from an EMBL/GenBank/DDBJ whole genome shotgun (WGS) entry which is preliminary data.</text>
</comment>
<dbReference type="AlphaFoldDB" id="A0A0F9RRW6"/>
<dbReference type="NCBIfam" id="NF033394">
    <property type="entry name" value="capsid_maj_Podo"/>
    <property type="match status" value="1"/>
</dbReference>
<gene>
    <name evidence="1" type="ORF">LCGC14_0611340</name>
</gene>
<evidence type="ECO:0008006" key="2">
    <source>
        <dbReference type="Google" id="ProtNLM"/>
    </source>
</evidence>
<proteinExistence type="predicted"/>
<sequence>MATFTETLDDLYITTFQEMRKEIVDNIFAATPFYFWLMKKGGVKEDSSGGKWLGVPLLIAKNDTVGPYQKGGTFSVTRTDKLDLARYDWKYMGGSLIRYKTEELTNRGKAKIIDRMLHEIDTLKLSLIDYIETTLFSDGSGNSGLDFNGLDIICDEDPTSAVTSPQVEVGGIAQASNSFWRNAYRQMDSDGTVIELHMMKSWKYVQRACTNGMDKPDIMVTTDEILDFYEDECLEMKVIENKDLGDAGFRNLTWRGTPIIDSPSCKSGSTYFLNTRYLNWIAQAGANFEMTEWKTAPDTLDRYAQVFVSGNLVTSNRARQGIVFDID</sequence>